<evidence type="ECO:0000313" key="2">
    <source>
        <dbReference type="EMBL" id="SJZ93102.1"/>
    </source>
</evidence>
<dbReference type="InterPro" id="IPR041854">
    <property type="entry name" value="BFD-like_2Fe2S-bd_dom_sf"/>
</dbReference>
<sequence>MHNDELVCFCSKVTAGAIRQAKRDGATTMDAIRRMTGVCTVGRCKELSPRGR</sequence>
<dbReference type="OrthoDB" id="15293at2"/>
<name>A0A1T4PNJ0_9BACT</name>
<dbReference type="STRING" id="115783.SAMN02745119_02059"/>
<evidence type="ECO:0000259" key="1">
    <source>
        <dbReference type="Pfam" id="PF04324"/>
    </source>
</evidence>
<keyword evidence="3" id="KW-1185">Reference proteome</keyword>
<dbReference type="Proteomes" id="UP000190102">
    <property type="component" value="Unassembled WGS sequence"/>
</dbReference>
<dbReference type="RefSeq" id="WP_078790341.1">
    <property type="nucleotide sequence ID" value="NZ_FUWR01000010.1"/>
</dbReference>
<evidence type="ECO:0000313" key="3">
    <source>
        <dbReference type="Proteomes" id="UP000190102"/>
    </source>
</evidence>
<dbReference type="Gene3D" id="1.10.10.1100">
    <property type="entry name" value="BFD-like [2Fe-2S]-binding domain"/>
    <property type="match status" value="1"/>
</dbReference>
<proteinExistence type="predicted"/>
<protein>
    <submittedName>
        <fullName evidence="2">BFD-like [2Fe-2S] binding domain-containing protein</fullName>
    </submittedName>
</protein>
<reference evidence="3" key="1">
    <citation type="submission" date="2017-02" db="EMBL/GenBank/DDBJ databases">
        <authorList>
            <person name="Varghese N."/>
            <person name="Submissions S."/>
        </authorList>
    </citation>
    <scope>NUCLEOTIDE SEQUENCE [LARGE SCALE GENOMIC DNA]</scope>
    <source>
        <strain evidence="3">ATCC BAA-34</strain>
    </source>
</reference>
<dbReference type="Pfam" id="PF04324">
    <property type="entry name" value="Fer2_BFD"/>
    <property type="match status" value="1"/>
</dbReference>
<dbReference type="EMBL" id="FUWR01000010">
    <property type="protein sequence ID" value="SJZ93102.1"/>
    <property type="molecule type" value="Genomic_DNA"/>
</dbReference>
<dbReference type="AlphaFoldDB" id="A0A1T4PNJ0"/>
<accession>A0A1T4PNJ0</accession>
<dbReference type="InterPro" id="IPR007419">
    <property type="entry name" value="BFD-like_2Fe2S-bd_dom"/>
</dbReference>
<organism evidence="2 3">
    <name type="scientific">Trichlorobacter thiogenes</name>
    <dbReference type="NCBI Taxonomy" id="115783"/>
    <lineage>
        <taxon>Bacteria</taxon>
        <taxon>Pseudomonadati</taxon>
        <taxon>Thermodesulfobacteriota</taxon>
        <taxon>Desulfuromonadia</taxon>
        <taxon>Geobacterales</taxon>
        <taxon>Geobacteraceae</taxon>
        <taxon>Trichlorobacter</taxon>
    </lineage>
</organism>
<gene>
    <name evidence="2" type="ORF">SAMN02745119_02059</name>
</gene>
<feature type="domain" description="BFD-like [2Fe-2S]-binding" evidence="1">
    <location>
        <begin position="6"/>
        <end position="41"/>
    </location>
</feature>